<protein>
    <submittedName>
        <fullName evidence="2">Phytoene dehydrogenase-related protein</fullName>
    </submittedName>
</protein>
<dbReference type="EMBL" id="FOIB01000008">
    <property type="protein sequence ID" value="SEU30876.1"/>
    <property type="molecule type" value="Genomic_DNA"/>
</dbReference>
<dbReference type="InterPro" id="IPR036188">
    <property type="entry name" value="FAD/NAD-bd_sf"/>
</dbReference>
<dbReference type="Gene3D" id="3.50.50.60">
    <property type="entry name" value="FAD/NAD(P)-binding domain"/>
    <property type="match status" value="1"/>
</dbReference>
<gene>
    <name evidence="1" type="ORF">MFU01_35780</name>
    <name evidence="2" type="ORF">SAMN05443572_108418</name>
</gene>
<evidence type="ECO:0000313" key="3">
    <source>
        <dbReference type="Proteomes" id="UP000183760"/>
    </source>
</evidence>
<sequence>MTSAAKLKLPSGPSRHVYDVIVLGSQLGGALAAALLAKRSHRVLWVEHDGMGPGYEHGGYVLPYAPFVAPPLKAMPAVEEALTELGLTTTVQRALRPHTPELQLVLPKNRMDLHADAARRKAEVTRELGEEGEALLGALTGTTTQHEASDAFFKAQPALPPDGFFEGWGLKKLIKAHPGLESAPRLASDAPAAALIRGLRPFINHLDKPESPLALTRPLSQVLSAPSSFQGGHDGLRELLTRRLAELGGDVLGRDSPSGFIVDEMSFDGSKFAGVKLVRSDTLYRASCLVAATDSGALRRLVTDKKHHRGLLEHLDQSTTKSLLFTVNWVVPESALPRGMGELTLVDTQDAELGPMLLQLHPARTTASGGKEGKDVEGVRVVCAGVFVPASARELGDEHLQGLAVRIDGQLDALMPFTAPHRLLRSVPYLDASGSRGTRLMPHPLYSFESEAFLGVTGLPQRTPVKNLLLAGREVLPGLGLEGELLAGVRAARLVQDMLKKKDPLKG</sequence>
<dbReference type="EMBL" id="BJXR01000030">
    <property type="protein sequence ID" value="GEN08541.1"/>
    <property type="molecule type" value="Genomic_DNA"/>
</dbReference>
<name>A0A511T303_MYXFU</name>
<dbReference type="Proteomes" id="UP000183760">
    <property type="component" value="Unassembled WGS sequence"/>
</dbReference>
<dbReference type="AlphaFoldDB" id="A0A511T303"/>
<dbReference type="Proteomes" id="UP000321514">
    <property type="component" value="Unassembled WGS sequence"/>
</dbReference>
<dbReference type="STRING" id="1334629.MFUL124B02_16930"/>
<evidence type="ECO:0000313" key="2">
    <source>
        <dbReference type="EMBL" id="SEU30876.1"/>
    </source>
</evidence>
<dbReference type="OrthoDB" id="5378268at2"/>
<comment type="caution">
    <text evidence="1">The sequence shown here is derived from an EMBL/GenBank/DDBJ whole genome shotgun (WGS) entry which is preliminary data.</text>
</comment>
<evidence type="ECO:0000313" key="1">
    <source>
        <dbReference type="EMBL" id="GEN08541.1"/>
    </source>
</evidence>
<evidence type="ECO:0000313" key="4">
    <source>
        <dbReference type="Proteomes" id="UP000321514"/>
    </source>
</evidence>
<accession>A0A511T303</accession>
<reference evidence="2 3" key="1">
    <citation type="submission" date="2016-10" db="EMBL/GenBank/DDBJ databases">
        <authorList>
            <person name="Varghese N."/>
            <person name="Submissions S."/>
        </authorList>
    </citation>
    <scope>NUCLEOTIDE SEQUENCE [LARGE SCALE GENOMIC DNA]</scope>
    <source>
        <strain evidence="2 3">DSM 16525</strain>
    </source>
</reference>
<organism evidence="1 4">
    <name type="scientific">Myxococcus fulvus</name>
    <dbReference type="NCBI Taxonomy" id="33"/>
    <lineage>
        <taxon>Bacteria</taxon>
        <taxon>Pseudomonadati</taxon>
        <taxon>Myxococcota</taxon>
        <taxon>Myxococcia</taxon>
        <taxon>Myxococcales</taxon>
        <taxon>Cystobacterineae</taxon>
        <taxon>Myxococcaceae</taxon>
        <taxon>Myxococcus</taxon>
    </lineage>
</organism>
<keyword evidence="3" id="KW-1185">Reference proteome</keyword>
<dbReference type="SUPFAM" id="SSF51905">
    <property type="entry name" value="FAD/NAD(P)-binding domain"/>
    <property type="match status" value="1"/>
</dbReference>
<proteinExistence type="predicted"/>
<dbReference type="RefSeq" id="WP_074957374.1">
    <property type="nucleotide sequence ID" value="NZ_BJXR01000030.1"/>
</dbReference>
<reference evidence="1 4" key="2">
    <citation type="submission" date="2019-07" db="EMBL/GenBank/DDBJ databases">
        <title>Whole genome shotgun sequence of Myxococcus fulvus NBRC 100333.</title>
        <authorList>
            <person name="Hosoyama A."/>
            <person name="Uohara A."/>
            <person name="Ohji S."/>
            <person name="Ichikawa N."/>
        </authorList>
    </citation>
    <scope>NUCLEOTIDE SEQUENCE [LARGE SCALE GENOMIC DNA]</scope>
    <source>
        <strain evidence="1 4">NBRC 100333</strain>
    </source>
</reference>